<comment type="catalytic activity">
    <reaction evidence="6">
        <text>L-aspartate + L-glutamine + ATP + H2O = L-asparagine + L-glutamate + AMP + diphosphate + H(+)</text>
        <dbReference type="Rhea" id="RHEA:12228"/>
        <dbReference type="ChEBI" id="CHEBI:15377"/>
        <dbReference type="ChEBI" id="CHEBI:15378"/>
        <dbReference type="ChEBI" id="CHEBI:29985"/>
        <dbReference type="ChEBI" id="CHEBI:29991"/>
        <dbReference type="ChEBI" id="CHEBI:30616"/>
        <dbReference type="ChEBI" id="CHEBI:33019"/>
        <dbReference type="ChEBI" id="CHEBI:58048"/>
        <dbReference type="ChEBI" id="CHEBI:58359"/>
        <dbReference type="ChEBI" id="CHEBI:456215"/>
        <dbReference type="EC" id="6.3.5.4"/>
    </reaction>
</comment>
<evidence type="ECO:0000256" key="6">
    <source>
        <dbReference type="ARBA" id="ARBA00048741"/>
    </source>
</evidence>
<feature type="binding site" evidence="7">
    <location>
        <position position="79"/>
    </location>
    <ligand>
        <name>L-glutamine</name>
        <dbReference type="ChEBI" id="CHEBI:58359"/>
    </ligand>
</feature>
<dbReference type="InterPro" id="IPR014729">
    <property type="entry name" value="Rossmann-like_a/b/a_fold"/>
</dbReference>
<dbReference type="PIRSF" id="PIRSF001589">
    <property type="entry name" value="Asn_synthetase_glu-h"/>
    <property type="match status" value="1"/>
</dbReference>
<dbReference type="InterPro" id="IPR029055">
    <property type="entry name" value="Ntn_hydrolases_N"/>
</dbReference>
<evidence type="ECO:0000256" key="5">
    <source>
        <dbReference type="ARBA" id="ARBA00022840"/>
    </source>
</evidence>
<comment type="caution">
    <text evidence="9">The sequence shown here is derived from an EMBL/GenBank/DDBJ whole genome shotgun (WGS) entry which is preliminary data.</text>
</comment>
<dbReference type="Gene3D" id="3.60.20.10">
    <property type="entry name" value="Glutamine Phosphoribosylpyrophosphate, subunit 1, domain 1"/>
    <property type="match status" value="1"/>
</dbReference>
<dbReference type="SUPFAM" id="SSF52402">
    <property type="entry name" value="Adenine nucleotide alpha hydrolases-like"/>
    <property type="match status" value="1"/>
</dbReference>
<evidence type="ECO:0000256" key="2">
    <source>
        <dbReference type="ARBA" id="ARBA00005752"/>
    </source>
</evidence>
<dbReference type="SUPFAM" id="SSF56235">
    <property type="entry name" value="N-terminal nucleophile aminohydrolases (Ntn hydrolases)"/>
    <property type="match status" value="1"/>
</dbReference>
<sequence>MGFCGGWNLPFGSVEKAVRALMRSTRRSTGRHAEAAAVFACDDAVFAGDDRLFVVFDGRLDNREELERRLGVPGASASDGAILLAAYHRWGGNCFAHIVGDYACAVWDDASRAFFLTTDPGALRTLFFWSDRGRLLFATEQRGLFACPDVPRELDPEQMAAWLAMLPREPLRTFFRGIRRVPPGHLVRWSAGKFTLECWWRPENVPTLRLKRDEDYEEALRDVLAEAVRCRIRPGERIGTHLSGGLDSSSVTAVAARALAEEGRGATAFTAAPRHPQPSRRNRFTDEWPHAAAVAALYSNVEHVRVDNDAMPMLDALDLREAGNDWPLLNASHNAWDTAIHRDARRRGLDVMLQASMGNMTISYDGTELLARRLRSGDVVGTLRTVRDLRRGGGRSWLGIAGQAADSVLPVALRRRLRAAFGKGEAGLFDYSAIHPEFLKRSGVAEQAIALGCNLRNVARADSRALRLAVLDRSDHRGHSAMATRRLFGIDVRDPTGDRRLVELCLSIPDEQFAKEGVPRSLIRRAMRGLLPDVVLDERRKGLQAADWRVTFDAALPGLRQEVARLRNSPFASECLDLNRMEALLAAWPGVEATGEQANYDYLCAFSRALTAGRFIRRVEGGNG</sequence>
<dbReference type="AlphaFoldDB" id="A0A9W6J8U1"/>
<gene>
    <name evidence="9" type="ORF">GCM10017643_14900</name>
</gene>
<keyword evidence="4 7" id="KW-0547">Nucleotide-binding</keyword>
<dbReference type="EMBL" id="BSFJ01000005">
    <property type="protein sequence ID" value="GLK71375.1"/>
    <property type="molecule type" value="Genomic_DNA"/>
</dbReference>
<protein>
    <recommendedName>
        <fullName evidence="3">asparagine synthase (glutamine-hydrolyzing)</fullName>
        <ecNumber evidence="3">6.3.5.4</ecNumber>
    </recommendedName>
</protein>
<dbReference type="PROSITE" id="PS51278">
    <property type="entry name" value="GATASE_TYPE_2"/>
    <property type="match status" value="1"/>
</dbReference>
<dbReference type="Proteomes" id="UP001143370">
    <property type="component" value="Unassembled WGS sequence"/>
</dbReference>
<dbReference type="GO" id="GO:0006529">
    <property type="term" value="P:asparagine biosynthetic process"/>
    <property type="evidence" value="ECO:0007669"/>
    <property type="project" value="InterPro"/>
</dbReference>
<dbReference type="InterPro" id="IPR001962">
    <property type="entry name" value="Asn_synthase"/>
</dbReference>
<evidence type="ECO:0000256" key="1">
    <source>
        <dbReference type="ARBA" id="ARBA00005187"/>
    </source>
</evidence>
<evidence type="ECO:0000259" key="8">
    <source>
        <dbReference type="PROSITE" id="PS51278"/>
    </source>
</evidence>
<comment type="similarity">
    <text evidence="2">Belongs to the asparagine synthetase family.</text>
</comment>
<organism evidence="9 10">
    <name type="scientific">Ancylobacter dichloromethanicus</name>
    <dbReference type="NCBI Taxonomy" id="518825"/>
    <lineage>
        <taxon>Bacteria</taxon>
        <taxon>Pseudomonadati</taxon>
        <taxon>Pseudomonadota</taxon>
        <taxon>Alphaproteobacteria</taxon>
        <taxon>Hyphomicrobiales</taxon>
        <taxon>Xanthobacteraceae</taxon>
        <taxon>Ancylobacter</taxon>
    </lineage>
</organism>
<proteinExistence type="inferred from homology"/>
<comment type="pathway">
    <text evidence="1">Amino-acid biosynthesis; L-asparagine biosynthesis; L-asparagine from L-aspartate (L-Gln route): step 1/1.</text>
</comment>
<dbReference type="InterPro" id="IPR006426">
    <property type="entry name" value="Asn_synth_AEB"/>
</dbReference>
<dbReference type="GO" id="GO:0005524">
    <property type="term" value="F:ATP binding"/>
    <property type="evidence" value="ECO:0007669"/>
    <property type="project" value="UniProtKB-KW"/>
</dbReference>
<accession>A0A9W6J8U1</accession>
<reference evidence="9" key="1">
    <citation type="journal article" date="2014" name="Int. J. Syst. Evol. Microbiol.">
        <title>Complete genome sequence of Corynebacterium casei LMG S-19264T (=DSM 44701T), isolated from a smear-ripened cheese.</title>
        <authorList>
            <consortium name="US DOE Joint Genome Institute (JGI-PGF)"/>
            <person name="Walter F."/>
            <person name="Albersmeier A."/>
            <person name="Kalinowski J."/>
            <person name="Ruckert C."/>
        </authorList>
    </citation>
    <scope>NUCLEOTIDE SEQUENCE</scope>
    <source>
        <strain evidence="9">VKM B-2484</strain>
    </source>
</reference>
<reference evidence="9" key="2">
    <citation type="submission" date="2023-01" db="EMBL/GenBank/DDBJ databases">
        <authorList>
            <person name="Sun Q."/>
            <person name="Evtushenko L."/>
        </authorList>
    </citation>
    <scope>NUCLEOTIDE SEQUENCE</scope>
    <source>
        <strain evidence="9">VKM B-2484</strain>
    </source>
</reference>
<dbReference type="Gene3D" id="3.40.50.620">
    <property type="entry name" value="HUPs"/>
    <property type="match status" value="2"/>
</dbReference>
<dbReference type="EC" id="6.3.5.4" evidence="3"/>
<evidence type="ECO:0000313" key="9">
    <source>
        <dbReference type="EMBL" id="GLK71375.1"/>
    </source>
</evidence>
<dbReference type="Pfam" id="PF13537">
    <property type="entry name" value="GATase_7"/>
    <property type="match status" value="1"/>
</dbReference>
<evidence type="ECO:0000256" key="3">
    <source>
        <dbReference type="ARBA" id="ARBA00012737"/>
    </source>
</evidence>
<dbReference type="Pfam" id="PF00733">
    <property type="entry name" value="Asn_synthase"/>
    <property type="match status" value="1"/>
</dbReference>
<dbReference type="InterPro" id="IPR017932">
    <property type="entry name" value="GATase_2_dom"/>
</dbReference>
<evidence type="ECO:0000256" key="7">
    <source>
        <dbReference type="PIRSR" id="PIRSR001589-2"/>
    </source>
</evidence>
<evidence type="ECO:0000256" key="4">
    <source>
        <dbReference type="ARBA" id="ARBA00022741"/>
    </source>
</evidence>
<keyword evidence="5 7" id="KW-0067">ATP-binding</keyword>
<keyword evidence="10" id="KW-1185">Reference proteome</keyword>
<dbReference type="PANTHER" id="PTHR43284:SF1">
    <property type="entry name" value="ASPARAGINE SYNTHETASE"/>
    <property type="match status" value="1"/>
</dbReference>
<evidence type="ECO:0000313" key="10">
    <source>
        <dbReference type="Proteomes" id="UP001143370"/>
    </source>
</evidence>
<feature type="domain" description="Glutamine amidotransferase type-2" evidence="8">
    <location>
        <begin position="1"/>
        <end position="192"/>
    </location>
</feature>
<dbReference type="GO" id="GO:0004066">
    <property type="term" value="F:asparagine synthase (glutamine-hydrolyzing) activity"/>
    <property type="evidence" value="ECO:0007669"/>
    <property type="project" value="UniProtKB-EC"/>
</dbReference>
<name>A0A9W6J8U1_9HYPH</name>
<dbReference type="InterPro" id="IPR051786">
    <property type="entry name" value="ASN_synthetase/amidase"/>
</dbReference>
<dbReference type="PANTHER" id="PTHR43284">
    <property type="entry name" value="ASPARAGINE SYNTHETASE (GLUTAMINE-HYDROLYZING)"/>
    <property type="match status" value="1"/>
</dbReference>